<evidence type="ECO:0008006" key="5">
    <source>
        <dbReference type="Google" id="ProtNLM"/>
    </source>
</evidence>
<evidence type="ECO:0000256" key="1">
    <source>
        <dbReference type="ARBA" id="ARBA00006484"/>
    </source>
</evidence>
<accession>A0A852W5A9</accession>
<keyword evidence="2" id="KW-0560">Oxidoreductase</keyword>
<reference evidence="3 4" key="1">
    <citation type="submission" date="2020-07" db="EMBL/GenBank/DDBJ databases">
        <title>Sequencing the genomes of 1000 actinobacteria strains.</title>
        <authorList>
            <person name="Klenk H.-P."/>
        </authorList>
    </citation>
    <scope>NUCLEOTIDE SEQUENCE [LARGE SCALE GENOMIC DNA]</scope>
    <source>
        <strain evidence="3 4">DSM 44749</strain>
    </source>
</reference>
<dbReference type="PANTHER" id="PTHR45024:SF2">
    <property type="entry name" value="SCP2 DOMAIN-CONTAINING PROTEIN"/>
    <property type="match status" value="1"/>
</dbReference>
<dbReference type="SUPFAM" id="SSF51735">
    <property type="entry name" value="NAD(P)-binding Rossmann-fold domains"/>
    <property type="match status" value="1"/>
</dbReference>
<dbReference type="InterPro" id="IPR036291">
    <property type="entry name" value="NAD(P)-bd_dom_sf"/>
</dbReference>
<dbReference type="AlphaFoldDB" id="A0A852W5A9"/>
<dbReference type="InterPro" id="IPR051687">
    <property type="entry name" value="Peroxisomal_Beta-Oxidation"/>
</dbReference>
<gene>
    <name evidence="3" type="ORF">HDA37_004438</name>
</gene>
<dbReference type="Proteomes" id="UP000549695">
    <property type="component" value="Unassembled WGS sequence"/>
</dbReference>
<keyword evidence="4" id="KW-1185">Reference proteome</keyword>
<dbReference type="EMBL" id="JACCCZ010000001">
    <property type="protein sequence ID" value="NYG04153.1"/>
    <property type="molecule type" value="Genomic_DNA"/>
</dbReference>
<protein>
    <recommendedName>
        <fullName evidence="5">Short subunit dehydrogenase</fullName>
    </recommendedName>
</protein>
<organism evidence="3 4">
    <name type="scientific">Pseudonocardia alni</name>
    <name type="common">Amycolata alni</name>
    <dbReference type="NCBI Taxonomy" id="33907"/>
    <lineage>
        <taxon>Bacteria</taxon>
        <taxon>Bacillati</taxon>
        <taxon>Actinomycetota</taxon>
        <taxon>Actinomycetes</taxon>
        <taxon>Pseudonocardiales</taxon>
        <taxon>Pseudonocardiaceae</taxon>
        <taxon>Pseudonocardia</taxon>
    </lineage>
</organism>
<name>A0A852W5A9_PSEA5</name>
<comment type="caution">
    <text evidence="3">The sequence shown here is derived from an EMBL/GenBank/DDBJ whole genome shotgun (WGS) entry which is preliminary data.</text>
</comment>
<dbReference type="GO" id="GO:0016491">
    <property type="term" value="F:oxidoreductase activity"/>
    <property type="evidence" value="ECO:0007669"/>
    <property type="project" value="UniProtKB-KW"/>
</dbReference>
<sequence length="75" mass="7415">MPLDFAGRVAVVTGAGGGLGRAHALAARGARVVVNDIGGTVNGRPPPSGMLSSFLASTWSRSPGSGCGSGVRPRR</sequence>
<evidence type="ECO:0000313" key="3">
    <source>
        <dbReference type="EMBL" id="NYG04153.1"/>
    </source>
</evidence>
<evidence type="ECO:0000256" key="2">
    <source>
        <dbReference type="ARBA" id="ARBA00023002"/>
    </source>
</evidence>
<comment type="similarity">
    <text evidence="1">Belongs to the short-chain dehydrogenases/reductases (SDR) family.</text>
</comment>
<dbReference type="Gene3D" id="3.40.50.720">
    <property type="entry name" value="NAD(P)-binding Rossmann-like Domain"/>
    <property type="match status" value="1"/>
</dbReference>
<evidence type="ECO:0000313" key="4">
    <source>
        <dbReference type="Proteomes" id="UP000549695"/>
    </source>
</evidence>
<proteinExistence type="inferred from homology"/>
<dbReference type="PANTHER" id="PTHR45024">
    <property type="entry name" value="DEHYDROGENASES, SHORT CHAIN"/>
    <property type="match status" value="1"/>
</dbReference>